<accession>A0ABQ5H462</accession>
<comment type="caution">
    <text evidence="1">The sequence shown here is derived from an EMBL/GenBank/DDBJ whole genome shotgun (WGS) entry which is preliminary data.</text>
</comment>
<name>A0ABQ5H462_9ASTR</name>
<proteinExistence type="predicted"/>
<evidence type="ECO:0000313" key="1">
    <source>
        <dbReference type="EMBL" id="GJT82399.1"/>
    </source>
</evidence>
<sequence length="365" mass="41351">MSTMAENVIAAGADNRPPMLERSQPFLFETVNIPTTPTTPASTHVKTMDDLTDEEKIREAADIRAANIVLQGLPPDVYTLVNQHIVAKEIWDKVKLLIKEKEETIHRFVTDVKLAKDMHNSSFDKLYAYLKQHKVHANKVCVMSQRFLDPLALQPQFYIPLLQPQSYEAPVYQQLYFAPLVHQAPVVHQQSYQAPVVHQQSPIVFPQLDSGLAVPSCLPTNDLITSLNKSMAFISTEFASLYPPTNNQLRTLSNPRTKPLFKTIGSQNVPKNSEWFKEKILLAQDQESRVILDEEYLTFFTYPWGRVDSGLYTLILPTIAIFQSDDLDAFDLDYDEAPSASAVLMAKLSAYDLDILSEIPNYDTY</sequence>
<reference evidence="1" key="2">
    <citation type="submission" date="2022-01" db="EMBL/GenBank/DDBJ databases">
        <authorList>
            <person name="Yamashiro T."/>
            <person name="Shiraishi A."/>
            <person name="Satake H."/>
            <person name="Nakayama K."/>
        </authorList>
    </citation>
    <scope>NUCLEOTIDE SEQUENCE</scope>
</reference>
<keyword evidence="2" id="KW-1185">Reference proteome</keyword>
<organism evidence="1 2">
    <name type="scientific">Tanacetum coccineum</name>
    <dbReference type="NCBI Taxonomy" id="301880"/>
    <lineage>
        <taxon>Eukaryota</taxon>
        <taxon>Viridiplantae</taxon>
        <taxon>Streptophyta</taxon>
        <taxon>Embryophyta</taxon>
        <taxon>Tracheophyta</taxon>
        <taxon>Spermatophyta</taxon>
        <taxon>Magnoliopsida</taxon>
        <taxon>eudicotyledons</taxon>
        <taxon>Gunneridae</taxon>
        <taxon>Pentapetalae</taxon>
        <taxon>asterids</taxon>
        <taxon>campanulids</taxon>
        <taxon>Asterales</taxon>
        <taxon>Asteraceae</taxon>
        <taxon>Asteroideae</taxon>
        <taxon>Anthemideae</taxon>
        <taxon>Anthemidinae</taxon>
        <taxon>Tanacetum</taxon>
    </lineage>
</organism>
<dbReference type="EMBL" id="BQNB010019164">
    <property type="protein sequence ID" value="GJT82399.1"/>
    <property type="molecule type" value="Genomic_DNA"/>
</dbReference>
<gene>
    <name evidence="1" type="ORF">Tco_1056741</name>
</gene>
<reference evidence="1" key="1">
    <citation type="journal article" date="2022" name="Int. J. Mol. Sci.">
        <title>Draft Genome of Tanacetum Coccineum: Genomic Comparison of Closely Related Tanacetum-Family Plants.</title>
        <authorList>
            <person name="Yamashiro T."/>
            <person name="Shiraishi A."/>
            <person name="Nakayama K."/>
            <person name="Satake H."/>
        </authorList>
    </citation>
    <scope>NUCLEOTIDE SEQUENCE</scope>
</reference>
<evidence type="ECO:0008006" key="3">
    <source>
        <dbReference type="Google" id="ProtNLM"/>
    </source>
</evidence>
<protein>
    <recommendedName>
        <fullName evidence="3">Integrase, catalytic region, zinc finger, CCHC-type, peptidase aspartic, catalytic</fullName>
    </recommendedName>
</protein>
<dbReference type="Proteomes" id="UP001151760">
    <property type="component" value="Unassembled WGS sequence"/>
</dbReference>
<evidence type="ECO:0000313" key="2">
    <source>
        <dbReference type="Proteomes" id="UP001151760"/>
    </source>
</evidence>